<sequence>LVDFYSKYPEKAIRIITPKMPKANYTLQVEITGVRPVWTDKTKTIYGSDGTFVTIDNVYHF</sequence>
<proteinExistence type="predicted"/>
<organism evidence="1 2">
    <name type="scientific">Phocaeicola vulgatus</name>
    <name type="common">Bacteroides vulgatus</name>
    <dbReference type="NCBI Taxonomy" id="821"/>
    <lineage>
        <taxon>Bacteria</taxon>
        <taxon>Pseudomonadati</taxon>
        <taxon>Bacteroidota</taxon>
        <taxon>Bacteroidia</taxon>
        <taxon>Bacteroidales</taxon>
        <taxon>Bacteroidaceae</taxon>
        <taxon>Phocaeicola</taxon>
    </lineage>
</organism>
<gene>
    <name evidence="1" type="ORF">GAY79_17065</name>
</gene>
<name>A0A7J5REM2_PHOVU</name>
<dbReference type="AlphaFoldDB" id="A0A7J5REM2"/>
<feature type="non-terminal residue" evidence="1">
    <location>
        <position position="1"/>
    </location>
</feature>
<accession>A0A7J5REM2</accession>
<evidence type="ECO:0000313" key="2">
    <source>
        <dbReference type="Proteomes" id="UP000437431"/>
    </source>
</evidence>
<dbReference type="Proteomes" id="UP000437431">
    <property type="component" value="Unassembled WGS sequence"/>
</dbReference>
<keyword evidence="1" id="KW-0378">Hydrolase</keyword>
<dbReference type="Gene3D" id="2.60.120.260">
    <property type="entry name" value="Galactose-binding domain-like"/>
    <property type="match status" value="1"/>
</dbReference>
<evidence type="ECO:0000313" key="1">
    <source>
        <dbReference type="EMBL" id="KAB6557725.1"/>
    </source>
</evidence>
<dbReference type="GO" id="GO:0016787">
    <property type="term" value="F:hydrolase activity"/>
    <property type="evidence" value="ECO:0007669"/>
    <property type="project" value="UniProtKB-KW"/>
</dbReference>
<reference evidence="1 2" key="1">
    <citation type="journal article" date="2019" name="Nat. Med.">
        <title>A library of human gut bacterial isolates paired with longitudinal multiomics data enables mechanistic microbiome research.</title>
        <authorList>
            <person name="Poyet M."/>
            <person name="Groussin M."/>
            <person name="Gibbons S.M."/>
            <person name="Avila-Pacheco J."/>
            <person name="Jiang X."/>
            <person name="Kearney S.M."/>
            <person name="Perrotta A.R."/>
            <person name="Berdy B."/>
            <person name="Zhao S."/>
            <person name="Lieberman T.D."/>
            <person name="Swanson P.K."/>
            <person name="Smith M."/>
            <person name="Roesemann S."/>
            <person name="Alexander J.E."/>
            <person name="Rich S.A."/>
            <person name="Livny J."/>
            <person name="Vlamakis H."/>
            <person name="Clish C."/>
            <person name="Bullock K."/>
            <person name="Deik A."/>
            <person name="Scott J."/>
            <person name="Pierce K.A."/>
            <person name="Xavier R.J."/>
            <person name="Alm E.J."/>
        </authorList>
    </citation>
    <scope>NUCLEOTIDE SEQUENCE [LARGE SCALE GENOMIC DNA]</scope>
    <source>
        <strain evidence="1 2">BIOML-A111</strain>
    </source>
</reference>
<comment type="caution">
    <text evidence="1">The sequence shown here is derived from an EMBL/GenBank/DDBJ whole genome shotgun (WGS) entry which is preliminary data.</text>
</comment>
<dbReference type="EMBL" id="WDAY01000044">
    <property type="protein sequence ID" value="KAB6557725.1"/>
    <property type="molecule type" value="Genomic_DNA"/>
</dbReference>
<protein>
    <submittedName>
        <fullName evidence="1">Glycosyl hydrolase family 43</fullName>
    </submittedName>
</protein>